<name>A0ABQ5QAN0_9BACT</name>
<evidence type="ECO:0008006" key="9">
    <source>
        <dbReference type="Google" id="ProtNLM"/>
    </source>
</evidence>
<evidence type="ECO:0000256" key="1">
    <source>
        <dbReference type="ARBA" id="ARBA00004167"/>
    </source>
</evidence>
<evidence type="ECO:0000256" key="4">
    <source>
        <dbReference type="ARBA" id="ARBA00022989"/>
    </source>
</evidence>
<keyword evidence="2" id="KW-0488">Methylation</keyword>
<comment type="subcellular location">
    <subcellularLocation>
        <location evidence="1">Membrane</location>
        <topology evidence="1">Single-pass membrane protein</topology>
    </subcellularLocation>
</comment>
<dbReference type="Pfam" id="PF07963">
    <property type="entry name" value="N_methyl"/>
    <property type="match status" value="1"/>
</dbReference>
<keyword evidence="8" id="KW-1185">Reference proteome</keyword>
<keyword evidence="3 6" id="KW-0812">Transmembrane</keyword>
<dbReference type="PANTHER" id="PTHR30093:SF44">
    <property type="entry name" value="TYPE II SECRETION SYSTEM CORE PROTEIN G"/>
    <property type="match status" value="1"/>
</dbReference>
<gene>
    <name evidence="7" type="ORF">GETHLI_00380</name>
</gene>
<dbReference type="PRINTS" id="PR00813">
    <property type="entry name" value="BCTERIALGSPG"/>
</dbReference>
<organism evidence="7 8">
    <name type="scientific">Geothrix limicola</name>
    <dbReference type="NCBI Taxonomy" id="2927978"/>
    <lineage>
        <taxon>Bacteria</taxon>
        <taxon>Pseudomonadati</taxon>
        <taxon>Acidobacteriota</taxon>
        <taxon>Holophagae</taxon>
        <taxon>Holophagales</taxon>
        <taxon>Holophagaceae</taxon>
        <taxon>Geothrix</taxon>
    </lineage>
</organism>
<sequence length="143" mass="15240">MSSQAKRTKGFSLIELLLVLAILGIISAIAIPSFLGQRRRARVIGDARSNANVLMMALESRKAETGIYGTAGTYLWKSDGTRPSTDLAPTFIPKGSSQMNFSVEVLAGGITYNMTITDPVLGDAQVLTANQSGAITLNTVYNK</sequence>
<dbReference type="NCBIfam" id="TIGR02532">
    <property type="entry name" value="IV_pilin_GFxxxE"/>
    <property type="match status" value="1"/>
</dbReference>
<dbReference type="Gene3D" id="3.30.700.10">
    <property type="entry name" value="Glycoprotein, Type 4 Pilin"/>
    <property type="match status" value="1"/>
</dbReference>
<dbReference type="RefSeq" id="WP_285568723.1">
    <property type="nucleotide sequence ID" value="NZ_BSDE01000001.1"/>
</dbReference>
<evidence type="ECO:0000256" key="3">
    <source>
        <dbReference type="ARBA" id="ARBA00022692"/>
    </source>
</evidence>
<protein>
    <recommendedName>
        <fullName evidence="9">Prepilin-type N-terminal cleavage/methylation domain-containing protein</fullName>
    </recommendedName>
</protein>
<dbReference type="SUPFAM" id="SSF54523">
    <property type="entry name" value="Pili subunits"/>
    <property type="match status" value="1"/>
</dbReference>
<dbReference type="PROSITE" id="PS00409">
    <property type="entry name" value="PROKAR_NTER_METHYL"/>
    <property type="match status" value="1"/>
</dbReference>
<evidence type="ECO:0000256" key="6">
    <source>
        <dbReference type="SAM" id="Phobius"/>
    </source>
</evidence>
<keyword evidence="4 6" id="KW-1133">Transmembrane helix</keyword>
<dbReference type="InterPro" id="IPR012902">
    <property type="entry name" value="N_methyl_site"/>
</dbReference>
<evidence type="ECO:0000313" key="8">
    <source>
        <dbReference type="Proteomes" id="UP001165069"/>
    </source>
</evidence>
<reference evidence="7 8" key="1">
    <citation type="journal article" date="2023" name="Antonie Van Leeuwenhoek">
        <title>Mesoterricola silvestris gen. nov., sp. nov., Mesoterricola sediminis sp. nov., Geothrix oryzae sp. nov., Geothrix edaphica sp. nov., Geothrix rubra sp. nov., and Geothrix limicola sp. nov., six novel members of Acidobacteriota isolated from soils.</title>
        <authorList>
            <person name="Itoh H."/>
            <person name="Sugisawa Y."/>
            <person name="Mise K."/>
            <person name="Xu Z."/>
            <person name="Kuniyasu M."/>
            <person name="Ushijima N."/>
            <person name="Kawano K."/>
            <person name="Kobayashi E."/>
            <person name="Shiratori Y."/>
            <person name="Masuda Y."/>
            <person name="Senoo K."/>
        </authorList>
    </citation>
    <scope>NUCLEOTIDE SEQUENCE [LARGE SCALE GENOMIC DNA]</scope>
    <source>
        <strain evidence="7 8">Red804</strain>
    </source>
</reference>
<keyword evidence="5 6" id="KW-0472">Membrane</keyword>
<dbReference type="PANTHER" id="PTHR30093">
    <property type="entry name" value="GENERAL SECRETION PATHWAY PROTEIN G"/>
    <property type="match status" value="1"/>
</dbReference>
<comment type="caution">
    <text evidence="7">The sequence shown here is derived from an EMBL/GenBank/DDBJ whole genome shotgun (WGS) entry which is preliminary data.</text>
</comment>
<feature type="transmembrane region" description="Helical" evidence="6">
    <location>
        <begin position="12"/>
        <end position="35"/>
    </location>
</feature>
<accession>A0ABQ5QAN0</accession>
<dbReference type="Proteomes" id="UP001165069">
    <property type="component" value="Unassembled WGS sequence"/>
</dbReference>
<evidence type="ECO:0000256" key="5">
    <source>
        <dbReference type="ARBA" id="ARBA00023136"/>
    </source>
</evidence>
<dbReference type="EMBL" id="BSDE01000001">
    <property type="protein sequence ID" value="GLH71536.1"/>
    <property type="molecule type" value="Genomic_DNA"/>
</dbReference>
<evidence type="ECO:0000256" key="2">
    <source>
        <dbReference type="ARBA" id="ARBA00022481"/>
    </source>
</evidence>
<evidence type="ECO:0000313" key="7">
    <source>
        <dbReference type="EMBL" id="GLH71536.1"/>
    </source>
</evidence>
<dbReference type="InterPro" id="IPR045584">
    <property type="entry name" value="Pilin-like"/>
</dbReference>
<proteinExistence type="predicted"/>
<dbReference type="InterPro" id="IPR000983">
    <property type="entry name" value="Bac_GSPG_pilin"/>
</dbReference>